<evidence type="ECO:0000313" key="2">
    <source>
        <dbReference type="EMBL" id="CEF01076.1"/>
    </source>
</evidence>
<sequence>MAEAATTGTAPAGDANGESQSASQQALDMLSGDTSTGTGENTDNAPKADPTDTDPEARPDSEAVQSPETDDSGTEPEPEDLGDAGKRAIDRMKTERNTAIRAQKKAEAALAERDKTIAEQAQTIKQLKVEKLASGKLREPALALKLLADLNGSEDDKTITKAIDKLISEHPYLAPDHETDSQQTDPDGLAELLPGEALKPADRNQVNAAQFGGILSKLGISI</sequence>
<organism evidence="2 3">
    <name type="scientific">Bifidobacterium longum subsp. infantis</name>
    <dbReference type="NCBI Taxonomy" id="1682"/>
    <lineage>
        <taxon>Bacteria</taxon>
        <taxon>Bacillati</taxon>
        <taxon>Actinomycetota</taxon>
        <taxon>Actinomycetes</taxon>
        <taxon>Bifidobacteriales</taxon>
        <taxon>Bifidobacteriaceae</taxon>
        <taxon>Bifidobacterium</taxon>
    </lineage>
</organism>
<keyword evidence="3" id="KW-1185">Reference proteome</keyword>
<gene>
    <name evidence="2" type="ORF">BLIC_c01194</name>
</gene>
<dbReference type="Proteomes" id="UP000043107">
    <property type="component" value="Unassembled WGS sequence"/>
</dbReference>
<feature type="compositionally biased region" description="Polar residues" evidence="1">
    <location>
        <begin position="18"/>
        <end position="44"/>
    </location>
</feature>
<name>A0ABP1X5K2_BIFLI</name>
<feature type="compositionally biased region" description="Basic and acidic residues" evidence="1">
    <location>
        <begin position="83"/>
        <end position="100"/>
    </location>
</feature>
<dbReference type="EMBL" id="CCWP01000023">
    <property type="protein sequence ID" value="CEF01076.1"/>
    <property type="molecule type" value="Genomic_DNA"/>
</dbReference>
<feature type="compositionally biased region" description="Acidic residues" evidence="1">
    <location>
        <begin position="68"/>
        <end position="82"/>
    </location>
</feature>
<comment type="caution">
    <text evidence="2">The sequence shown here is derived from an EMBL/GenBank/DDBJ whole genome shotgun (WGS) entry which is preliminary data.</text>
</comment>
<feature type="compositionally biased region" description="Low complexity" evidence="1">
    <location>
        <begin position="1"/>
        <end position="17"/>
    </location>
</feature>
<accession>A0ABP1X5K2</accession>
<proteinExistence type="predicted"/>
<feature type="region of interest" description="Disordered" evidence="1">
    <location>
        <begin position="170"/>
        <end position="191"/>
    </location>
</feature>
<dbReference type="RefSeq" id="WP_012577465.1">
    <property type="nucleotide sequence ID" value="NZ_CBCRZZ010000004.1"/>
</dbReference>
<evidence type="ECO:0000256" key="1">
    <source>
        <dbReference type="SAM" id="MobiDB-lite"/>
    </source>
</evidence>
<feature type="region of interest" description="Disordered" evidence="1">
    <location>
        <begin position="1"/>
        <end position="100"/>
    </location>
</feature>
<evidence type="ECO:0008006" key="4">
    <source>
        <dbReference type="Google" id="ProtNLM"/>
    </source>
</evidence>
<protein>
    <recommendedName>
        <fullName evidence="4">Scaffolding protein</fullName>
    </recommendedName>
</protein>
<evidence type="ECO:0000313" key="3">
    <source>
        <dbReference type="Proteomes" id="UP000043107"/>
    </source>
</evidence>
<reference evidence="2 3" key="1">
    <citation type="submission" date="2014-09" db="EMBL/GenBank/DDBJ databases">
        <authorList>
            <person name="Bertelli C."/>
        </authorList>
    </citation>
    <scope>NUCLEOTIDE SEQUENCE [LARGE SCALE GENOMIC DNA]</scope>
    <source>
        <strain evidence="2 3">BIC1401111250</strain>
    </source>
</reference>